<evidence type="ECO:0000256" key="5">
    <source>
        <dbReference type="ARBA" id="ARBA00023242"/>
    </source>
</evidence>
<feature type="region of interest" description="Disordered" evidence="7">
    <location>
        <begin position="140"/>
        <end position="160"/>
    </location>
</feature>
<proteinExistence type="inferred from homology"/>
<dbReference type="EMBL" id="JBEFKJ010000001">
    <property type="protein sequence ID" value="KAL2048259.1"/>
    <property type="molecule type" value="Genomic_DNA"/>
</dbReference>
<evidence type="ECO:0000256" key="6">
    <source>
        <dbReference type="PIRNR" id="PIRNR018300"/>
    </source>
</evidence>
<dbReference type="PANTHER" id="PTHR23061:SF12">
    <property type="entry name" value="DNA POLYMERASE ALPHA SUBUNIT B"/>
    <property type="match status" value="1"/>
</dbReference>
<comment type="subcellular location">
    <subcellularLocation>
        <location evidence="1 6">Nucleus</location>
    </subcellularLocation>
</comment>
<keyword evidence="11" id="KW-1185">Reference proteome</keyword>
<dbReference type="InterPro" id="IPR054300">
    <property type="entry name" value="OB_DPOA2"/>
</dbReference>
<gene>
    <name evidence="10" type="ORF">N7G274_000170</name>
</gene>
<dbReference type="PIRSF" id="PIRSF018300">
    <property type="entry name" value="DNA_pol_alph_2"/>
    <property type="match status" value="1"/>
</dbReference>
<feature type="compositionally biased region" description="Basic and acidic residues" evidence="7">
    <location>
        <begin position="629"/>
        <end position="639"/>
    </location>
</feature>
<dbReference type="Proteomes" id="UP001590950">
    <property type="component" value="Unassembled WGS sequence"/>
</dbReference>
<sequence>MATAESELNELFAIPPATELPPDVLGELRSILRLHSISPQELLYKWESYTMKMGSEQTKLDSETARAFKKDLQEMLERDSRGKAHLRSIDMRGAFATPRSVAKGDNVFGMLDGIVPNTPVPQRTNGSTKRKSAFETPAVPKFNKADGMSSPSDARTNGTTSLGFSQRQNAGQLVETLNEHLPVCQAPIAPPAESRIKLTANTDLKKFSYKPMAMHLSEASEVLDDRIDEFQSLVQAYHSLEDSAFGNAANQATSEIVAVGRIASESMEGKLNASSLMLETSRRTGAGLRIPLKVESISHEFFPGQIVAVRGINASGLYFSVNEVLEMPLLPPAASLPSTLDALNERLGLDEDNSESAAHAVNVLVTSGPYTADDNLAFEPLNTLCEKAAEVCADVLVMVGPILDLEHPLVASGDFELPDDPGIQPDQATLNDVFRILVGKPLRNLVVQVPNITIILVPSVRDAVNKHVSWPQEQFDKKVLGLPKQAKVVTNPVTISLNEIVVGISAQDVLDDLRREEVKVGIPKENSILARLPRHLIQQRHFFPLFPPADRKSLLKTGTEEGIATGMPLDVSYLKLGEWLNVRPDLLITPSSLSPFAKVVESVLVVNPGPLSKRKGPGTYAQLSIHPRKVTEDERDGERAGGTMVGHHLFDRARVDVVRI</sequence>
<evidence type="ECO:0000313" key="11">
    <source>
        <dbReference type="Proteomes" id="UP001590950"/>
    </source>
</evidence>
<organism evidence="10 11">
    <name type="scientific">Stereocaulon virgatum</name>
    <dbReference type="NCBI Taxonomy" id="373712"/>
    <lineage>
        <taxon>Eukaryota</taxon>
        <taxon>Fungi</taxon>
        <taxon>Dikarya</taxon>
        <taxon>Ascomycota</taxon>
        <taxon>Pezizomycotina</taxon>
        <taxon>Lecanoromycetes</taxon>
        <taxon>OSLEUM clade</taxon>
        <taxon>Lecanoromycetidae</taxon>
        <taxon>Lecanorales</taxon>
        <taxon>Lecanorineae</taxon>
        <taxon>Stereocaulaceae</taxon>
        <taxon>Stereocaulon</taxon>
    </lineage>
</organism>
<evidence type="ECO:0000256" key="2">
    <source>
        <dbReference type="ARBA" id="ARBA00007299"/>
    </source>
</evidence>
<dbReference type="Gene3D" id="3.60.21.60">
    <property type="match status" value="2"/>
</dbReference>
<dbReference type="InterPro" id="IPR007185">
    <property type="entry name" value="DNA_pol_a/d/e_bsu"/>
</dbReference>
<dbReference type="InterPro" id="IPR016722">
    <property type="entry name" value="DNA_pol_alpha_bsu"/>
</dbReference>
<evidence type="ECO:0000259" key="9">
    <source>
        <dbReference type="Pfam" id="PF22062"/>
    </source>
</evidence>
<feature type="compositionally biased region" description="Polar residues" evidence="7">
    <location>
        <begin position="149"/>
        <end position="160"/>
    </location>
</feature>
<evidence type="ECO:0000313" key="10">
    <source>
        <dbReference type="EMBL" id="KAL2048259.1"/>
    </source>
</evidence>
<dbReference type="Pfam" id="PF04042">
    <property type="entry name" value="DNA_pol_E_B"/>
    <property type="match status" value="1"/>
</dbReference>
<comment type="caution">
    <text evidence="10">The sequence shown here is derived from an EMBL/GenBank/DDBJ whole genome shotgun (WGS) entry which is preliminary data.</text>
</comment>
<name>A0ABR4AUF8_9LECA</name>
<keyword evidence="5 6" id="KW-0539">Nucleus</keyword>
<comment type="similarity">
    <text evidence="2 6">Belongs to the DNA polymerase alpha subunit B family.</text>
</comment>
<evidence type="ECO:0000256" key="7">
    <source>
        <dbReference type="SAM" id="MobiDB-lite"/>
    </source>
</evidence>
<comment type="function">
    <text evidence="6">Accessory subunit of the DNA polymerase alpha complex (also known as the alpha DNA polymerase-primase complex) which plays an essential role in the initiation of DNA synthesis.</text>
</comment>
<dbReference type="PANTHER" id="PTHR23061">
    <property type="entry name" value="DNA POLYMERASE 2 ALPHA 70 KDA SUBUNIT"/>
    <property type="match status" value="1"/>
</dbReference>
<feature type="region of interest" description="Disordered" evidence="7">
    <location>
        <begin position="616"/>
        <end position="643"/>
    </location>
</feature>
<evidence type="ECO:0000256" key="4">
    <source>
        <dbReference type="ARBA" id="ARBA00022705"/>
    </source>
</evidence>
<dbReference type="Pfam" id="PF22062">
    <property type="entry name" value="OB_DPOA2"/>
    <property type="match status" value="1"/>
</dbReference>
<accession>A0ABR4AUF8</accession>
<feature type="domain" description="DNA polymerase alpha subunit B OB" evidence="9">
    <location>
        <begin position="220"/>
        <end position="326"/>
    </location>
</feature>
<evidence type="ECO:0000256" key="3">
    <source>
        <dbReference type="ARBA" id="ARBA00018596"/>
    </source>
</evidence>
<evidence type="ECO:0000256" key="1">
    <source>
        <dbReference type="ARBA" id="ARBA00004123"/>
    </source>
</evidence>
<keyword evidence="4 6" id="KW-0235">DNA replication</keyword>
<protein>
    <recommendedName>
        <fullName evidence="3 6">DNA polymerase alpha subunit B</fullName>
    </recommendedName>
</protein>
<reference evidence="10 11" key="1">
    <citation type="submission" date="2024-09" db="EMBL/GenBank/DDBJ databases">
        <title>Rethinking Asexuality: The Enigmatic Case of Functional Sexual Genes in Lepraria (Stereocaulaceae).</title>
        <authorList>
            <person name="Doellman M."/>
            <person name="Sun Y."/>
            <person name="Barcenas-Pena A."/>
            <person name="Lumbsch H.T."/>
            <person name="Grewe F."/>
        </authorList>
    </citation>
    <scope>NUCLEOTIDE SEQUENCE [LARGE SCALE GENOMIC DNA]</scope>
    <source>
        <strain evidence="10 11">Mercado 3170</strain>
    </source>
</reference>
<feature type="domain" description="DNA polymerase alpha/delta/epsilon subunit B" evidence="8">
    <location>
        <begin position="363"/>
        <end position="598"/>
    </location>
</feature>
<evidence type="ECO:0000259" key="8">
    <source>
        <dbReference type="Pfam" id="PF04042"/>
    </source>
</evidence>